<comment type="caution">
    <text evidence="3">The sequence shown here is derived from an EMBL/GenBank/DDBJ whole genome shotgun (WGS) entry which is preliminary data.</text>
</comment>
<evidence type="ECO:0000259" key="2">
    <source>
        <dbReference type="Pfam" id="PF00254"/>
    </source>
</evidence>
<dbReference type="AlphaFoldDB" id="A0AA88QIH8"/>
<sequence length="158" mass="18284">MMVKRRWDFHFLHVVAGKRENGVEKDGRIRCYDGENGYVFAVMIGQVIKRWDVGNKAMKKGQNAIFTIPAELACADQKVLSSLVKVLMEKHSRLAKLYAKLFHLMEIYVSMGKCRRSEELLEEVILSLALNRLREHGVLRVCQGTYDAALIRAWKEWD</sequence>
<organism evidence="3 4">
    <name type="scientific">Escallonia rubra</name>
    <dbReference type="NCBI Taxonomy" id="112253"/>
    <lineage>
        <taxon>Eukaryota</taxon>
        <taxon>Viridiplantae</taxon>
        <taxon>Streptophyta</taxon>
        <taxon>Embryophyta</taxon>
        <taxon>Tracheophyta</taxon>
        <taxon>Spermatophyta</taxon>
        <taxon>Magnoliopsida</taxon>
        <taxon>eudicotyledons</taxon>
        <taxon>Gunneridae</taxon>
        <taxon>Pentapetalae</taxon>
        <taxon>asterids</taxon>
        <taxon>campanulids</taxon>
        <taxon>Escalloniales</taxon>
        <taxon>Escalloniaceae</taxon>
        <taxon>Escallonia</taxon>
    </lineage>
</organism>
<proteinExistence type="predicted"/>
<dbReference type="InterPro" id="IPR046357">
    <property type="entry name" value="PPIase_dom_sf"/>
</dbReference>
<accession>A0AA88QIH8</accession>
<dbReference type="EMBL" id="JAVXUO010002761">
    <property type="protein sequence ID" value="KAK2970042.1"/>
    <property type="molecule type" value="Genomic_DNA"/>
</dbReference>
<dbReference type="GO" id="GO:0003755">
    <property type="term" value="F:peptidyl-prolyl cis-trans isomerase activity"/>
    <property type="evidence" value="ECO:0007669"/>
    <property type="project" value="InterPro"/>
</dbReference>
<dbReference type="InterPro" id="IPR001179">
    <property type="entry name" value="PPIase_FKBP_dom"/>
</dbReference>
<evidence type="ECO:0000313" key="3">
    <source>
        <dbReference type="EMBL" id="KAK2970042.1"/>
    </source>
</evidence>
<evidence type="ECO:0000313" key="4">
    <source>
        <dbReference type="Proteomes" id="UP001187471"/>
    </source>
</evidence>
<dbReference type="Proteomes" id="UP001187471">
    <property type="component" value="Unassembled WGS sequence"/>
</dbReference>
<evidence type="ECO:0000256" key="1">
    <source>
        <dbReference type="ARBA" id="ARBA00029569"/>
    </source>
</evidence>
<dbReference type="Pfam" id="PF00254">
    <property type="entry name" value="FKBP_C"/>
    <property type="match status" value="1"/>
</dbReference>
<reference evidence="3" key="1">
    <citation type="submission" date="2022-12" db="EMBL/GenBank/DDBJ databases">
        <title>Draft genome assemblies for two species of Escallonia (Escalloniales).</title>
        <authorList>
            <person name="Chanderbali A."/>
            <person name="Dervinis C."/>
            <person name="Anghel I."/>
            <person name="Soltis D."/>
            <person name="Soltis P."/>
            <person name="Zapata F."/>
        </authorList>
    </citation>
    <scope>NUCLEOTIDE SEQUENCE</scope>
    <source>
        <strain evidence="3">UCBG92.1500</strain>
        <tissue evidence="3">Leaf</tissue>
    </source>
</reference>
<name>A0AA88QIH8_9ASTE</name>
<keyword evidence="4" id="KW-1185">Reference proteome</keyword>
<protein>
    <recommendedName>
        <fullName evidence="1">Rotamase</fullName>
    </recommendedName>
</protein>
<dbReference type="SUPFAM" id="SSF54534">
    <property type="entry name" value="FKBP-like"/>
    <property type="match status" value="1"/>
</dbReference>
<dbReference type="Gene3D" id="3.10.50.40">
    <property type="match status" value="1"/>
</dbReference>
<gene>
    <name evidence="3" type="ORF">RJ640_014982</name>
</gene>
<feature type="domain" description="PPIase FKBP-type" evidence="2">
    <location>
        <begin position="17"/>
        <end position="78"/>
    </location>
</feature>